<dbReference type="RefSeq" id="WP_119310772.1">
    <property type="nucleotide sequence ID" value="NZ_CP034413.3"/>
</dbReference>
<sequence>MTKTKRIQILCLLGAVTLLLSGCWTEAPVESANGLLGDQEPADQQEEVILPAAFTLPYDPDQTLDPVTCADGMQQVAGSLIYEGLFRLDRQLEPQPWLCQSYTYDAASLTYTFTLRSGVTFSDGSPLTAADAAATLRRAKSSQRYSARLAHVAAVSAGDGVVIVTLSRPDSSLPALLDIPIVKSGTEESLTPVGTGPYYFTTDEAGACLASHSGWWRGESRPAERIALSAARDREAILYQFSSHEVQLITADLIGTEPITATGNISYEDADTTVLQFLGFNTARAPFQDSAARRALGLGINRETLVSAVLSGHARAAQFPVSPVSPLYPAELESLYSYDDFAAAMEAAGLNTGRTRTVTLLVNQENTFKASAAEHIAQALSDFDLQIQVEALPWEEYAAALAAGNFDLYYGEVRLPANWDLSALVGTGGSLNYGGWADPQTEQLLAACAAAEDRAAALSDLCAYLQQQAPILPLCFKSSSVLYQTGAVSGLTPTAAEPFYDLPSCQIHLRQP</sequence>
<dbReference type="Proteomes" id="UP000298642">
    <property type="component" value="Chromosome"/>
</dbReference>
<feature type="chain" id="PRO_5038558246" evidence="4">
    <location>
        <begin position="27"/>
        <end position="512"/>
    </location>
</feature>
<organism evidence="6 7">
    <name type="scientific">Dysosmobacter welbionis</name>
    <dbReference type="NCBI Taxonomy" id="2093857"/>
    <lineage>
        <taxon>Bacteria</taxon>
        <taxon>Bacillati</taxon>
        <taxon>Bacillota</taxon>
        <taxon>Clostridia</taxon>
        <taxon>Eubacteriales</taxon>
        <taxon>Oscillospiraceae</taxon>
        <taxon>Dysosmobacter</taxon>
    </lineage>
</organism>
<dbReference type="PIRSF" id="PIRSF002741">
    <property type="entry name" value="MppA"/>
    <property type="match status" value="1"/>
</dbReference>
<proteinExistence type="inferred from homology"/>
<reference evidence="7" key="1">
    <citation type="submission" date="2018-12" db="EMBL/GenBank/DDBJ databases">
        <title>Dusodibacter welbiota gen. nov., sp. nov., isolated from human faeces and emended description of the Oscillibacter genus.</title>
        <authorList>
            <person name="Le Roy T."/>
            <person name="Van der Smissen P."/>
            <person name="Delzenne N."/>
            <person name="Muccioli G."/>
            <person name="Collet J.F."/>
            <person name="Cani P.D."/>
        </authorList>
    </citation>
    <scope>NUCLEOTIDE SEQUENCE [LARGE SCALE GENOMIC DNA]</scope>
    <source>
        <strain evidence="7">J115</strain>
    </source>
</reference>
<evidence type="ECO:0000259" key="5">
    <source>
        <dbReference type="Pfam" id="PF00496"/>
    </source>
</evidence>
<dbReference type="AlphaFoldDB" id="A0A4D7ASF7"/>
<evidence type="ECO:0000256" key="2">
    <source>
        <dbReference type="ARBA" id="ARBA00022448"/>
    </source>
</evidence>
<evidence type="ECO:0000256" key="4">
    <source>
        <dbReference type="SAM" id="SignalP"/>
    </source>
</evidence>
<keyword evidence="2" id="KW-0813">Transport</keyword>
<dbReference type="InterPro" id="IPR000914">
    <property type="entry name" value="SBP_5_dom"/>
</dbReference>
<feature type="signal peptide" evidence="4">
    <location>
        <begin position="1"/>
        <end position="26"/>
    </location>
</feature>
<dbReference type="GO" id="GO:0042597">
    <property type="term" value="C:periplasmic space"/>
    <property type="evidence" value="ECO:0007669"/>
    <property type="project" value="UniProtKB-ARBA"/>
</dbReference>
<dbReference type="Pfam" id="PF00496">
    <property type="entry name" value="SBP_bac_5"/>
    <property type="match status" value="1"/>
</dbReference>
<dbReference type="EMBL" id="CP034413">
    <property type="protein sequence ID" value="QCI60458.1"/>
    <property type="molecule type" value="Genomic_DNA"/>
</dbReference>
<dbReference type="InterPro" id="IPR039424">
    <property type="entry name" value="SBP_5"/>
</dbReference>
<gene>
    <name evidence="6" type="ORF">EIO64_15640</name>
</gene>
<protein>
    <submittedName>
        <fullName evidence="6">ABC transporter substrate-binding protein</fullName>
    </submittedName>
</protein>
<keyword evidence="3 4" id="KW-0732">Signal</keyword>
<dbReference type="CDD" id="cd00995">
    <property type="entry name" value="PBP2_NikA_DppA_OppA_like"/>
    <property type="match status" value="1"/>
</dbReference>
<dbReference type="Gene3D" id="3.40.190.10">
    <property type="entry name" value="Periplasmic binding protein-like II"/>
    <property type="match status" value="1"/>
</dbReference>
<feature type="domain" description="Solute-binding protein family 5" evidence="5">
    <location>
        <begin position="93"/>
        <end position="411"/>
    </location>
</feature>
<dbReference type="GO" id="GO:0015833">
    <property type="term" value="P:peptide transport"/>
    <property type="evidence" value="ECO:0007669"/>
    <property type="project" value="TreeGrafter"/>
</dbReference>
<dbReference type="Gene3D" id="3.10.105.10">
    <property type="entry name" value="Dipeptide-binding Protein, Domain 3"/>
    <property type="match status" value="1"/>
</dbReference>
<keyword evidence="7" id="KW-1185">Reference proteome</keyword>
<dbReference type="GO" id="GO:1904680">
    <property type="term" value="F:peptide transmembrane transporter activity"/>
    <property type="evidence" value="ECO:0007669"/>
    <property type="project" value="TreeGrafter"/>
</dbReference>
<evidence type="ECO:0000313" key="7">
    <source>
        <dbReference type="Proteomes" id="UP000298642"/>
    </source>
</evidence>
<dbReference type="PANTHER" id="PTHR30290:SF9">
    <property type="entry name" value="OLIGOPEPTIDE-BINDING PROTEIN APPA"/>
    <property type="match status" value="1"/>
</dbReference>
<dbReference type="PANTHER" id="PTHR30290">
    <property type="entry name" value="PERIPLASMIC BINDING COMPONENT OF ABC TRANSPORTER"/>
    <property type="match status" value="1"/>
</dbReference>
<evidence type="ECO:0000256" key="3">
    <source>
        <dbReference type="ARBA" id="ARBA00022729"/>
    </source>
</evidence>
<dbReference type="GeneID" id="89522664"/>
<dbReference type="KEGG" id="obj:EIO64_15640"/>
<evidence type="ECO:0000313" key="6">
    <source>
        <dbReference type="EMBL" id="QCI60458.1"/>
    </source>
</evidence>
<comment type="similarity">
    <text evidence="1">Belongs to the bacterial solute-binding protein 5 family.</text>
</comment>
<dbReference type="GO" id="GO:0043190">
    <property type="term" value="C:ATP-binding cassette (ABC) transporter complex"/>
    <property type="evidence" value="ECO:0007669"/>
    <property type="project" value="InterPro"/>
</dbReference>
<dbReference type="PROSITE" id="PS51257">
    <property type="entry name" value="PROKAR_LIPOPROTEIN"/>
    <property type="match status" value="1"/>
</dbReference>
<dbReference type="InterPro" id="IPR030678">
    <property type="entry name" value="Peptide/Ni-bd"/>
</dbReference>
<accession>A0A4D7ASF7</accession>
<dbReference type="SUPFAM" id="SSF53850">
    <property type="entry name" value="Periplasmic binding protein-like II"/>
    <property type="match status" value="1"/>
</dbReference>
<evidence type="ECO:0000256" key="1">
    <source>
        <dbReference type="ARBA" id="ARBA00005695"/>
    </source>
</evidence>
<name>A0A4D7ASF7_9FIRM</name>